<dbReference type="Proteomes" id="UP001221411">
    <property type="component" value="Unassembled WGS sequence"/>
</dbReference>
<proteinExistence type="predicted"/>
<name>A0ABT5F061_9BACT</name>
<protein>
    <submittedName>
        <fullName evidence="1">Uncharacterized protein</fullName>
    </submittedName>
</protein>
<sequence>MILAPEPTPLQALPRPARQKHEELRAAAATFADLGLSERDRKILALARRHLEGAPADFDEVLRAVQASVEELIPAGRVYLIGATKTGPILGSIISGVGIVPAEAGALVVRARHGEITTLGSFFS</sequence>
<keyword evidence="2" id="KW-1185">Reference proteome</keyword>
<accession>A0ABT5F061</accession>
<evidence type="ECO:0000313" key="1">
    <source>
        <dbReference type="EMBL" id="MDC0747473.1"/>
    </source>
</evidence>
<organism evidence="1 2">
    <name type="scientific">Polyangium mundeleinium</name>
    <dbReference type="NCBI Taxonomy" id="2995306"/>
    <lineage>
        <taxon>Bacteria</taxon>
        <taxon>Pseudomonadati</taxon>
        <taxon>Myxococcota</taxon>
        <taxon>Polyangia</taxon>
        <taxon>Polyangiales</taxon>
        <taxon>Polyangiaceae</taxon>
        <taxon>Polyangium</taxon>
    </lineage>
</organism>
<gene>
    <name evidence="1" type="ORF">POL67_39445</name>
</gene>
<dbReference type="EMBL" id="JAQNDO010000001">
    <property type="protein sequence ID" value="MDC0747473.1"/>
    <property type="molecule type" value="Genomic_DNA"/>
</dbReference>
<comment type="caution">
    <text evidence="1">The sequence shown here is derived from an EMBL/GenBank/DDBJ whole genome shotgun (WGS) entry which is preliminary data.</text>
</comment>
<reference evidence="1 2" key="1">
    <citation type="submission" date="2022-11" db="EMBL/GenBank/DDBJ databases">
        <title>Minimal conservation of predation-associated metabolite biosynthetic gene clusters underscores biosynthetic potential of Myxococcota including descriptions for ten novel species: Archangium lansinium sp. nov., Myxococcus landrumus sp. nov., Nannocystis bai.</title>
        <authorList>
            <person name="Ahearne A."/>
            <person name="Stevens C."/>
            <person name="Dowd S."/>
        </authorList>
    </citation>
    <scope>NUCLEOTIDE SEQUENCE [LARGE SCALE GENOMIC DNA]</scope>
    <source>
        <strain evidence="1 2">RJM3</strain>
    </source>
</reference>
<dbReference type="RefSeq" id="WP_271925948.1">
    <property type="nucleotide sequence ID" value="NZ_JAQNDO010000001.1"/>
</dbReference>
<evidence type="ECO:0000313" key="2">
    <source>
        <dbReference type="Proteomes" id="UP001221411"/>
    </source>
</evidence>